<name>A0ACB6ZQ70_THEGA</name>
<reference evidence="1" key="2">
    <citation type="journal article" date="2020" name="Nat. Commun.">
        <title>Large-scale genome sequencing of mycorrhizal fungi provides insights into the early evolution of symbiotic traits.</title>
        <authorList>
            <person name="Miyauchi S."/>
            <person name="Kiss E."/>
            <person name="Kuo A."/>
            <person name="Drula E."/>
            <person name="Kohler A."/>
            <person name="Sanchez-Garcia M."/>
            <person name="Morin E."/>
            <person name="Andreopoulos B."/>
            <person name="Barry K.W."/>
            <person name="Bonito G."/>
            <person name="Buee M."/>
            <person name="Carver A."/>
            <person name="Chen C."/>
            <person name="Cichocki N."/>
            <person name="Clum A."/>
            <person name="Culley D."/>
            <person name="Crous P.W."/>
            <person name="Fauchery L."/>
            <person name="Girlanda M."/>
            <person name="Hayes R.D."/>
            <person name="Keri Z."/>
            <person name="LaButti K."/>
            <person name="Lipzen A."/>
            <person name="Lombard V."/>
            <person name="Magnuson J."/>
            <person name="Maillard F."/>
            <person name="Murat C."/>
            <person name="Nolan M."/>
            <person name="Ohm R.A."/>
            <person name="Pangilinan J."/>
            <person name="Pereira M.F."/>
            <person name="Perotto S."/>
            <person name="Peter M."/>
            <person name="Pfister S."/>
            <person name="Riley R."/>
            <person name="Sitrit Y."/>
            <person name="Stielow J.B."/>
            <person name="Szollosi G."/>
            <person name="Zifcakova L."/>
            <person name="Stursova M."/>
            <person name="Spatafora J.W."/>
            <person name="Tedersoo L."/>
            <person name="Vaario L.M."/>
            <person name="Yamada A."/>
            <person name="Yan M."/>
            <person name="Wang P."/>
            <person name="Xu J."/>
            <person name="Bruns T."/>
            <person name="Baldrian P."/>
            <person name="Vilgalys R."/>
            <person name="Dunand C."/>
            <person name="Henrissat B."/>
            <person name="Grigoriev I.V."/>
            <person name="Hibbett D."/>
            <person name="Nagy L.G."/>
            <person name="Martin F.M."/>
        </authorList>
    </citation>
    <scope>NUCLEOTIDE SEQUENCE</scope>
    <source>
        <strain evidence="1">P2</strain>
    </source>
</reference>
<accession>A0ACB6ZQ70</accession>
<keyword evidence="2" id="KW-1185">Reference proteome</keyword>
<comment type="caution">
    <text evidence="1">The sequence shown here is derived from an EMBL/GenBank/DDBJ whole genome shotgun (WGS) entry which is preliminary data.</text>
</comment>
<evidence type="ECO:0000313" key="2">
    <source>
        <dbReference type="Proteomes" id="UP000886501"/>
    </source>
</evidence>
<reference evidence="1" key="1">
    <citation type="submission" date="2019-10" db="EMBL/GenBank/DDBJ databases">
        <authorList>
            <consortium name="DOE Joint Genome Institute"/>
            <person name="Kuo A."/>
            <person name="Miyauchi S."/>
            <person name="Kiss E."/>
            <person name="Drula E."/>
            <person name="Kohler A."/>
            <person name="Sanchez-Garcia M."/>
            <person name="Andreopoulos B."/>
            <person name="Barry K.W."/>
            <person name="Bonito G."/>
            <person name="Buee M."/>
            <person name="Carver A."/>
            <person name="Chen C."/>
            <person name="Cichocki N."/>
            <person name="Clum A."/>
            <person name="Culley D."/>
            <person name="Crous P.W."/>
            <person name="Fauchery L."/>
            <person name="Girlanda M."/>
            <person name="Hayes R."/>
            <person name="Keri Z."/>
            <person name="Labutti K."/>
            <person name="Lipzen A."/>
            <person name="Lombard V."/>
            <person name="Magnuson J."/>
            <person name="Maillard F."/>
            <person name="Morin E."/>
            <person name="Murat C."/>
            <person name="Nolan M."/>
            <person name="Ohm R."/>
            <person name="Pangilinan J."/>
            <person name="Pereira M."/>
            <person name="Perotto S."/>
            <person name="Peter M."/>
            <person name="Riley R."/>
            <person name="Sitrit Y."/>
            <person name="Stielow B."/>
            <person name="Szollosi G."/>
            <person name="Zifcakova L."/>
            <person name="Stursova M."/>
            <person name="Spatafora J.W."/>
            <person name="Tedersoo L."/>
            <person name="Vaario L.-M."/>
            <person name="Yamada A."/>
            <person name="Yan M."/>
            <person name="Wang P."/>
            <person name="Xu J."/>
            <person name="Bruns T."/>
            <person name="Baldrian P."/>
            <person name="Vilgalys R."/>
            <person name="Henrissat B."/>
            <person name="Grigoriev I.V."/>
            <person name="Hibbett D."/>
            <person name="Nagy L.G."/>
            <person name="Martin F.M."/>
        </authorList>
    </citation>
    <scope>NUCLEOTIDE SEQUENCE</scope>
    <source>
        <strain evidence="1">P2</strain>
    </source>
</reference>
<dbReference type="Proteomes" id="UP000886501">
    <property type="component" value="Unassembled WGS sequence"/>
</dbReference>
<dbReference type="EMBL" id="MU117972">
    <property type="protein sequence ID" value="KAF9651910.1"/>
    <property type="molecule type" value="Genomic_DNA"/>
</dbReference>
<evidence type="ECO:0000313" key="1">
    <source>
        <dbReference type="EMBL" id="KAF9651910.1"/>
    </source>
</evidence>
<sequence length="98" mass="11357">MAEEDEFASPHLNPIHSVWCATPRTASMSMSEELRPEADNEWNLVDEVEARDLKANTQNSSGWRDDFFVDKGLDVLVLLVSVRFLIFYLFCLDHFTLY</sequence>
<gene>
    <name evidence="1" type="ORF">BDM02DRAFT_3110037</name>
</gene>
<organism evidence="1 2">
    <name type="scientific">Thelephora ganbajun</name>
    <name type="common">Ganba fungus</name>
    <dbReference type="NCBI Taxonomy" id="370292"/>
    <lineage>
        <taxon>Eukaryota</taxon>
        <taxon>Fungi</taxon>
        <taxon>Dikarya</taxon>
        <taxon>Basidiomycota</taxon>
        <taxon>Agaricomycotina</taxon>
        <taxon>Agaricomycetes</taxon>
        <taxon>Thelephorales</taxon>
        <taxon>Thelephoraceae</taxon>
        <taxon>Thelephora</taxon>
    </lineage>
</organism>
<protein>
    <submittedName>
        <fullName evidence="1">Uncharacterized protein</fullName>
    </submittedName>
</protein>
<proteinExistence type="predicted"/>